<feature type="domain" description="Response regulatory" evidence="9">
    <location>
        <begin position="5"/>
        <end position="119"/>
    </location>
</feature>
<evidence type="ECO:0000256" key="3">
    <source>
        <dbReference type="ARBA" id="ARBA00023015"/>
    </source>
</evidence>
<dbReference type="Pfam" id="PF00072">
    <property type="entry name" value="Response_reg"/>
    <property type="match status" value="1"/>
</dbReference>
<dbReference type="Gene3D" id="3.40.50.2300">
    <property type="match status" value="1"/>
</dbReference>
<dbReference type="GO" id="GO:0003677">
    <property type="term" value="F:DNA binding"/>
    <property type="evidence" value="ECO:0007669"/>
    <property type="project" value="UniProtKB-KW"/>
</dbReference>
<dbReference type="SMART" id="SM00448">
    <property type="entry name" value="REC"/>
    <property type="match status" value="1"/>
</dbReference>
<dbReference type="SUPFAM" id="SSF46894">
    <property type="entry name" value="C-terminal effector domain of the bipartite response regulators"/>
    <property type="match status" value="1"/>
</dbReference>
<evidence type="ECO:0000256" key="7">
    <source>
        <dbReference type="SAM" id="Coils"/>
    </source>
</evidence>
<gene>
    <name evidence="10" type="primary">fixJ</name>
    <name evidence="10" type="ORF">DF286_13230</name>
</gene>
<keyword evidence="1 6" id="KW-0597">Phosphoprotein</keyword>
<dbReference type="Proteomes" id="UP000245916">
    <property type="component" value="Unassembled WGS sequence"/>
</dbReference>
<keyword evidence="5" id="KW-0804">Transcription</keyword>
<accession>A0A2U2J5X1</accession>
<dbReference type="RefSeq" id="WP_109271869.1">
    <property type="nucleotide sequence ID" value="NZ_QFFF01000001.1"/>
</dbReference>
<feature type="modified residue" description="4-aspartylphosphate" evidence="6">
    <location>
        <position position="54"/>
    </location>
</feature>
<dbReference type="EMBL" id="QFFF01000001">
    <property type="protein sequence ID" value="PWG03730.1"/>
    <property type="molecule type" value="Genomic_DNA"/>
</dbReference>
<proteinExistence type="predicted"/>
<dbReference type="OrthoDB" id="9782655at2"/>
<reference evidence="10 11" key="1">
    <citation type="submission" date="2018-05" db="EMBL/GenBank/DDBJ databases">
        <title>Genome of Sphingosinicella humi QZX222.</title>
        <authorList>
            <person name="Qiao Z."/>
            <person name="Wang G."/>
        </authorList>
    </citation>
    <scope>NUCLEOTIDE SEQUENCE [LARGE SCALE GENOMIC DNA]</scope>
    <source>
        <strain evidence="10 11">QZX222</strain>
    </source>
</reference>
<dbReference type="InterPro" id="IPR000792">
    <property type="entry name" value="Tscrpt_reg_LuxR_C"/>
</dbReference>
<dbReference type="PANTHER" id="PTHR44688">
    <property type="entry name" value="DNA-BINDING TRANSCRIPTIONAL ACTIVATOR DEVR_DOSR"/>
    <property type="match status" value="1"/>
</dbReference>
<evidence type="ECO:0000259" key="8">
    <source>
        <dbReference type="PROSITE" id="PS50043"/>
    </source>
</evidence>
<keyword evidence="11" id="KW-1185">Reference proteome</keyword>
<evidence type="ECO:0000313" key="11">
    <source>
        <dbReference type="Proteomes" id="UP000245916"/>
    </source>
</evidence>
<dbReference type="InterPro" id="IPR001789">
    <property type="entry name" value="Sig_transdc_resp-reg_receiver"/>
</dbReference>
<evidence type="ECO:0000313" key="10">
    <source>
        <dbReference type="EMBL" id="PWG03730.1"/>
    </source>
</evidence>
<dbReference type="InterPro" id="IPR016032">
    <property type="entry name" value="Sig_transdc_resp-reg_C-effctor"/>
</dbReference>
<keyword evidence="3" id="KW-0805">Transcription regulation</keyword>
<keyword evidence="7" id="KW-0175">Coiled coil</keyword>
<dbReference type="PRINTS" id="PR00038">
    <property type="entry name" value="HTHLUXR"/>
</dbReference>
<dbReference type="CDD" id="cd06170">
    <property type="entry name" value="LuxR_C_like"/>
    <property type="match status" value="1"/>
</dbReference>
<dbReference type="AlphaFoldDB" id="A0A2U2J5X1"/>
<dbReference type="FunFam" id="3.40.50.2300:FF:000018">
    <property type="entry name" value="DNA-binding transcriptional regulator NtrC"/>
    <property type="match status" value="1"/>
</dbReference>
<feature type="coiled-coil region" evidence="7">
    <location>
        <begin position="115"/>
        <end position="145"/>
    </location>
</feature>
<evidence type="ECO:0000259" key="9">
    <source>
        <dbReference type="PROSITE" id="PS50110"/>
    </source>
</evidence>
<dbReference type="GO" id="GO:0000160">
    <property type="term" value="P:phosphorelay signal transduction system"/>
    <property type="evidence" value="ECO:0007669"/>
    <property type="project" value="UniProtKB-KW"/>
</dbReference>
<name>A0A2U2J5X1_9SPHN</name>
<dbReference type="Gene3D" id="1.10.10.10">
    <property type="entry name" value="Winged helix-like DNA-binding domain superfamily/Winged helix DNA-binding domain"/>
    <property type="match status" value="1"/>
</dbReference>
<dbReference type="GO" id="GO:0006355">
    <property type="term" value="P:regulation of DNA-templated transcription"/>
    <property type="evidence" value="ECO:0007669"/>
    <property type="project" value="InterPro"/>
</dbReference>
<dbReference type="SMART" id="SM00421">
    <property type="entry name" value="HTH_LUXR"/>
    <property type="match status" value="1"/>
</dbReference>
<keyword evidence="2" id="KW-0902">Two-component regulatory system</keyword>
<evidence type="ECO:0000256" key="5">
    <source>
        <dbReference type="ARBA" id="ARBA00023163"/>
    </source>
</evidence>
<organism evidence="10 11">
    <name type="scientific">Allosphingosinicella humi</name>
    <dbReference type="NCBI Taxonomy" id="2068657"/>
    <lineage>
        <taxon>Bacteria</taxon>
        <taxon>Pseudomonadati</taxon>
        <taxon>Pseudomonadota</taxon>
        <taxon>Alphaproteobacteria</taxon>
        <taxon>Sphingomonadales</taxon>
        <taxon>Sphingomonadaceae</taxon>
        <taxon>Allosphingosinicella</taxon>
    </lineage>
</organism>
<dbReference type="InterPro" id="IPR036388">
    <property type="entry name" value="WH-like_DNA-bd_sf"/>
</dbReference>
<keyword evidence="4 10" id="KW-0238">DNA-binding</keyword>
<evidence type="ECO:0000256" key="6">
    <source>
        <dbReference type="PROSITE-ProRule" id="PRU00169"/>
    </source>
</evidence>
<evidence type="ECO:0000256" key="1">
    <source>
        <dbReference type="ARBA" id="ARBA00022553"/>
    </source>
</evidence>
<feature type="domain" description="HTH luxR-type" evidence="8">
    <location>
        <begin position="135"/>
        <end position="200"/>
    </location>
</feature>
<evidence type="ECO:0000256" key="2">
    <source>
        <dbReference type="ARBA" id="ARBA00023012"/>
    </source>
</evidence>
<dbReference type="PANTHER" id="PTHR44688:SF16">
    <property type="entry name" value="DNA-BINDING TRANSCRIPTIONAL ACTIVATOR DEVR_DOSR"/>
    <property type="match status" value="1"/>
</dbReference>
<sequence length="213" mass="23245">MTHRTVYLVDDEDSVRESAEMLLTVAGYQVEAFPSGIPFLERLDTAEPGCVLLDIHMPGLSGLEVQRIMQERGCDYPVIILTGQGDVGMAVQAMKSGAADFLEKPYRNETLLATVKDALESLDASLEEREKVREARAKVEALSRREVEVLRGLLAALPNKLIAYELGLSVRTVEVYRANIMEKLGARGLSMAVRIALLAGLEPLGETADSGVE</sequence>
<dbReference type="PROSITE" id="PS50110">
    <property type="entry name" value="RESPONSE_REGULATORY"/>
    <property type="match status" value="1"/>
</dbReference>
<evidence type="ECO:0000256" key="4">
    <source>
        <dbReference type="ARBA" id="ARBA00023125"/>
    </source>
</evidence>
<dbReference type="CDD" id="cd17537">
    <property type="entry name" value="REC_FixJ"/>
    <property type="match status" value="1"/>
</dbReference>
<dbReference type="PROSITE" id="PS50043">
    <property type="entry name" value="HTH_LUXR_2"/>
    <property type="match status" value="1"/>
</dbReference>
<dbReference type="InterPro" id="IPR011006">
    <property type="entry name" value="CheY-like_superfamily"/>
</dbReference>
<dbReference type="SUPFAM" id="SSF52172">
    <property type="entry name" value="CheY-like"/>
    <property type="match status" value="1"/>
</dbReference>
<protein>
    <submittedName>
        <fullName evidence="10">DNA-binding response regulator</fullName>
    </submittedName>
</protein>
<comment type="caution">
    <text evidence="10">The sequence shown here is derived from an EMBL/GenBank/DDBJ whole genome shotgun (WGS) entry which is preliminary data.</text>
</comment>
<dbReference type="Pfam" id="PF00196">
    <property type="entry name" value="GerE"/>
    <property type="match status" value="1"/>
</dbReference>